<keyword evidence="2" id="KW-0812">Transmembrane</keyword>
<feature type="signal peptide" evidence="3">
    <location>
        <begin position="1"/>
        <end position="22"/>
    </location>
</feature>
<evidence type="ECO:0000256" key="1">
    <source>
        <dbReference type="ARBA" id="ARBA00022448"/>
    </source>
</evidence>
<dbReference type="PANTHER" id="PTHR32361:SF9">
    <property type="entry name" value="FERRIC REDUCTASE TRANSMEMBRANE COMPONENT 3-RELATED"/>
    <property type="match status" value="1"/>
</dbReference>
<dbReference type="PANTHER" id="PTHR32361">
    <property type="entry name" value="FERRIC/CUPRIC REDUCTASE TRANSMEMBRANE COMPONENT"/>
    <property type="match status" value="1"/>
</dbReference>
<keyword evidence="2" id="KW-1133">Transmembrane helix</keyword>
<dbReference type="OrthoDB" id="167398at2759"/>
<gene>
    <name evidence="4" type="ORF">I9W82_003577</name>
</gene>
<protein>
    <submittedName>
        <fullName evidence="4">Uncharacterized protein</fullName>
    </submittedName>
</protein>
<feature type="chain" id="PRO_5034366107" evidence="3">
    <location>
        <begin position="23"/>
        <end position="261"/>
    </location>
</feature>
<dbReference type="Proteomes" id="UP000669133">
    <property type="component" value="Unassembled WGS sequence"/>
</dbReference>
<keyword evidence="1" id="KW-0813">Transport</keyword>
<feature type="transmembrane region" description="Helical" evidence="2">
    <location>
        <begin position="236"/>
        <end position="256"/>
    </location>
</feature>
<dbReference type="AlphaFoldDB" id="A0A8H7ZES4"/>
<evidence type="ECO:0000256" key="2">
    <source>
        <dbReference type="SAM" id="Phobius"/>
    </source>
</evidence>
<accession>A0A8H7ZES4</accession>
<dbReference type="RefSeq" id="XP_067547975.1">
    <property type="nucleotide sequence ID" value="XM_067692557.1"/>
</dbReference>
<sequence>MVSLNKSLYALLSLCLVSRVSAGDGYQIYHADDFPVQACTGVIGKTATFFGEDVTNGFCDVDNQPALGTMAECIEMMMNYKNKNSRKLFLASCKKKKLTEDQYFAALQNATEFGFVDTKKEEGFNKTKLFYKPVLLTQTKVDRAYDAVATRWYNYNYAQWFGISLMCYWFGVLFISGAINLCYFLFPGFIKSFKGKLSNAFRKYITLPALFNETHIHHKIVFKHLIVMFPTRLESLIVFGWFAMAFIMCFTNYVHVVPNYI</sequence>
<evidence type="ECO:0000313" key="5">
    <source>
        <dbReference type="Proteomes" id="UP000669133"/>
    </source>
</evidence>
<keyword evidence="5" id="KW-1185">Reference proteome</keyword>
<dbReference type="GeneID" id="93652206"/>
<dbReference type="GO" id="GO:0000293">
    <property type="term" value="F:ferric-chelate reductase activity"/>
    <property type="evidence" value="ECO:0007669"/>
    <property type="project" value="TreeGrafter"/>
</dbReference>
<dbReference type="GO" id="GO:0006879">
    <property type="term" value="P:intracellular iron ion homeostasis"/>
    <property type="evidence" value="ECO:0007669"/>
    <property type="project" value="TreeGrafter"/>
</dbReference>
<dbReference type="GO" id="GO:0006826">
    <property type="term" value="P:iron ion transport"/>
    <property type="evidence" value="ECO:0007669"/>
    <property type="project" value="TreeGrafter"/>
</dbReference>
<dbReference type="GO" id="GO:0015677">
    <property type="term" value="P:copper ion import"/>
    <property type="evidence" value="ECO:0007669"/>
    <property type="project" value="TreeGrafter"/>
</dbReference>
<evidence type="ECO:0000256" key="3">
    <source>
        <dbReference type="SAM" id="SignalP"/>
    </source>
</evidence>
<name>A0A8H7ZES4_9ASCO</name>
<reference evidence="4 5" key="1">
    <citation type="submission" date="2020-12" db="EMBL/GenBank/DDBJ databases">
        <title>Effect of drift, selection, and recombination on the evolution of hybrid genomes in Candida yeast pathogens.</title>
        <authorList>
            <person name="Mixao V."/>
            <person name="Ksiezopolska E."/>
            <person name="Saus E."/>
            <person name="Boekhout T."/>
            <person name="Gacser A."/>
            <person name="Gabaldon T."/>
        </authorList>
    </citation>
    <scope>NUCLEOTIDE SEQUENCE [LARGE SCALE GENOMIC DNA]</scope>
    <source>
        <strain evidence="4 5">BP57</strain>
    </source>
</reference>
<dbReference type="GO" id="GO:0005886">
    <property type="term" value="C:plasma membrane"/>
    <property type="evidence" value="ECO:0007669"/>
    <property type="project" value="TreeGrafter"/>
</dbReference>
<comment type="caution">
    <text evidence="4">The sequence shown here is derived from an EMBL/GenBank/DDBJ whole genome shotgun (WGS) entry which is preliminary data.</text>
</comment>
<organism evidence="4 5">
    <name type="scientific">Candida metapsilosis</name>
    <dbReference type="NCBI Taxonomy" id="273372"/>
    <lineage>
        <taxon>Eukaryota</taxon>
        <taxon>Fungi</taxon>
        <taxon>Dikarya</taxon>
        <taxon>Ascomycota</taxon>
        <taxon>Saccharomycotina</taxon>
        <taxon>Pichiomycetes</taxon>
        <taxon>Debaryomycetaceae</taxon>
        <taxon>Candida/Lodderomyces clade</taxon>
        <taxon>Candida</taxon>
    </lineage>
</organism>
<keyword evidence="3" id="KW-0732">Signal</keyword>
<proteinExistence type="predicted"/>
<evidence type="ECO:0000313" key="4">
    <source>
        <dbReference type="EMBL" id="KAG5418859.1"/>
    </source>
</evidence>
<feature type="transmembrane region" description="Helical" evidence="2">
    <location>
        <begin position="160"/>
        <end position="186"/>
    </location>
</feature>
<keyword evidence="2" id="KW-0472">Membrane</keyword>
<dbReference type="EMBL" id="JAEOAQ010000004">
    <property type="protein sequence ID" value="KAG5418859.1"/>
    <property type="molecule type" value="Genomic_DNA"/>
</dbReference>
<dbReference type="InterPro" id="IPR051410">
    <property type="entry name" value="Ferric/Cupric_Reductase"/>
</dbReference>